<sequence>MVADLSLVELTACGLANKGDSWWANPKPSRMENWSVPAVHLASERDSMTKPTEIMALPAQGRYEQFRVPFYKDKDVEANVETPVEKAWKGLSTVNNYVLFALVLSGVALVVTITIYPAVEDEILPLSTVVGLGGTTMVLLILWLALHFAKKRKMKRDREDVALYARSRHFLGQDTSYDGMRPTTTADHDSDSGDEARLIPRITVTSPPAPQLTRADVPATPAPDLAVTRYIRPEDAAPTTRELRGVLKPHGSNPFRSGPAPARARTAAGCQNAPDDNDHLEWFSDARAGEMTAYRASPGRRPVLVEAEKVYESGVGDFGYHHGYGEKRT</sequence>
<dbReference type="RefSeq" id="XP_060279672.1">
    <property type="nucleotide sequence ID" value="XM_060432860.1"/>
</dbReference>
<gene>
    <name evidence="3" type="ORF">QBC33DRAFT_622877</name>
</gene>
<feature type="transmembrane region" description="Helical" evidence="2">
    <location>
        <begin position="123"/>
        <end position="146"/>
    </location>
</feature>
<dbReference type="AlphaFoldDB" id="A0AAJ0BUQ6"/>
<dbReference type="EMBL" id="MU839027">
    <property type="protein sequence ID" value="KAK1763459.1"/>
    <property type="molecule type" value="Genomic_DNA"/>
</dbReference>
<evidence type="ECO:0000256" key="2">
    <source>
        <dbReference type="SAM" id="Phobius"/>
    </source>
</evidence>
<feature type="region of interest" description="Disordered" evidence="1">
    <location>
        <begin position="175"/>
        <end position="194"/>
    </location>
</feature>
<feature type="transmembrane region" description="Helical" evidence="2">
    <location>
        <begin position="97"/>
        <end position="117"/>
    </location>
</feature>
<name>A0AAJ0BUQ6_9PEZI</name>
<keyword evidence="2" id="KW-0472">Membrane</keyword>
<reference evidence="3" key="1">
    <citation type="submission" date="2023-06" db="EMBL/GenBank/DDBJ databases">
        <title>Genome-scale phylogeny and comparative genomics of the fungal order Sordariales.</title>
        <authorList>
            <consortium name="Lawrence Berkeley National Laboratory"/>
            <person name="Hensen N."/>
            <person name="Bonometti L."/>
            <person name="Westerberg I."/>
            <person name="Brannstrom I.O."/>
            <person name="Guillou S."/>
            <person name="Cros-Aarteil S."/>
            <person name="Calhoun S."/>
            <person name="Haridas S."/>
            <person name="Kuo A."/>
            <person name="Mondo S."/>
            <person name="Pangilinan J."/>
            <person name="Riley R."/>
            <person name="Labutti K."/>
            <person name="Andreopoulos B."/>
            <person name="Lipzen A."/>
            <person name="Chen C."/>
            <person name="Yanf M."/>
            <person name="Daum C."/>
            <person name="Ng V."/>
            <person name="Clum A."/>
            <person name="Steindorff A."/>
            <person name="Ohm R."/>
            <person name="Martin F."/>
            <person name="Silar P."/>
            <person name="Natvig D."/>
            <person name="Lalanne C."/>
            <person name="Gautier V."/>
            <person name="Ament-Velasquez S.L."/>
            <person name="Kruys A."/>
            <person name="Hutchinson M.I."/>
            <person name="Powell A.J."/>
            <person name="Barry K."/>
            <person name="Miller A.N."/>
            <person name="Grigoriev I.V."/>
            <person name="Debuchy R."/>
            <person name="Gladieux P."/>
            <person name="Thoren M.H."/>
            <person name="Johannesson H."/>
        </authorList>
    </citation>
    <scope>NUCLEOTIDE SEQUENCE</scope>
    <source>
        <strain evidence="3">8032-3</strain>
    </source>
</reference>
<evidence type="ECO:0000256" key="1">
    <source>
        <dbReference type="SAM" id="MobiDB-lite"/>
    </source>
</evidence>
<evidence type="ECO:0000313" key="4">
    <source>
        <dbReference type="Proteomes" id="UP001244011"/>
    </source>
</evidence>
<proteinExistence type="predicted"/>
<keyword evidence="2" id="KW-1133">Transmembrane helix</keyword>
<accession>A0AAJ0BUQ6</accession>
<feature type="compositionally biased region" description="Low complexity" evidence="1">
    <location>
        <begin position="258"/>
        <end position="269"/>
    </location>
</feature>
<dbReference type="GeneID" id="85316047"/>
<dbReference type="Proteomes" id="UP001244011">
    <property type="component" value="Unassembled WGS sequence"/>
</dbReference>
<protein>
    <submittedName>
        <fullName evidence="3">Uncharacterized protein</fullName>
    </submittedName>
</protein>
<keyword evidence="4" id="KW-1185">Reference proteome</keyword>
<feature type="region of interest" description="Disordered" evidence="1">
    <location>
        <begin position="245"/>
        <end position="279"/>
    </location>
</feature>
<keyword evidence="2" id="KW-0812">Transmembrane</keyword>
<evidence type="ECO:0000313" key="3">
    <source>
        <dbReference type="EMBL" id="KAK1763459.1"/>
    </source>
</evidence>
<comment type="caution">
    <text evidence="3">The sequence shown here is derived from an EMBL/GenBank/DDBJ whole genome shotgun (WGS) entry which is preliminary data.</text>
</comment>
<organism evidence="3 4">
    <name type="scientific">Phialemonium atrogriseum</name>
    <dbReference type="NCBI Taxonomy" id="1093897"/>
    <lineage>
        <taxon>Eukaryota</taxon>
        <taxon>Fungi</taxon>
        <taxon>Dikarya</taxon>
        <taxon>Ascomycota</taxon>
        <taxon>Pezizomycotina</taxon>
        <taxon>Sordariomycetes</taxon>
        <taxon>Sordariomycetidae</taxon>
        <taxon>Cephalothecales</taxon>
        <taxon>Cephalothecaceae</taxon>
        <taxon>Phialemonium</taxon>
    </lineage>
</organism>